<gene>
    <name evidence="2" type="ORF">EV356DRAFT_500180</name>
</gene>
<organism evidence="2 3">
    <name type="scientific">Viridothelium virens</name>
    <name type="common">Speckled blister lichen</name>
    <name type="synonym">Trypethelium virens</name>
    <dbReference type="NCBI Taxonomy" id="1048519"/>
    <lineage>
        <taxon>Eukaryota</taxon>
        <taxon>Fungi</taxon>
        <taxon>Dikarya</taxon>
        <taxon>Ascomycota</taxon>
        <taxon>Pezizomycotina</taxon>
        <taxon>Dothideomycetes</taxon>
        <taxon>Dothideomycetes incertae sedis</taxon>
        <taxon>Trypetheliales</taxon>
        <taxon>Trypetheliaceae</taxon>
        <taxon>Viridothelium</taxon>
    </lineage>
</organism>
<sequence length="170" mass="19235">MSTASGLICFMLFKLFRKFTSRPLSTAKNVLIWLRASGRRLFHRRFWHFNLSSHPKMLYLSDVQVVIQSLASIFFGIAFCSLTTRTACGSGATTLAWRNGNRSNTGIDSRDNRRSGRTRSYEMIRPMMLLLFSSFPWYYVLLAVVLALSMSLIAVRCLSAPGFSPKDDTG</sequence>
<reference evidence="2" key="1">
    <citation type="journal article" date="2020" name="Stud. Mycol.">
        <title>101 Dothideomycetes genomes: a test case for predicting lifestyles and emergence of pathogens.</title>
        <authorList>
            <person name="Haridas S."/>
            <person name="Albert R."/>
            <person name="Binder M."/>
            <person name="Bloem J."/>
            <person name="Labutti K."/>
            <person name="Salamov A."/>
            <person name="Andreopoulos B."/>
            <person name="Baker S."/>
            <person name="Barry K."/>
            <person name="Bills G."/>
            <person name="Bluhm B."/>
            <person name="Cannon C."/>
            <person name="Castanera R."/>
            <person name="Culley D."/>
            <person name="Daum C."/>
            <person name="Ezra D."/>
            <person name="Gonzalez J."/>
            <person name="Henrissat B."/>
            <person name="Kuo A."/>
            <person name="Liang C."/>
            <person name="Lipzen A."/>
            <person name="Lutzoni F."/>
            <person name="Magnuson J."/>
            <person name="Mondo S."/>
            <person name="Nolan M."/>
            <person name="Ohm R."/>
            <person name="Pangilinan J."/>
            <person name="Park H.-J."/>
            <person name="Ramirez L."/>
            <person name="Alfaro M."/>
            <person name="Sun H."/>
            <person name="Tritt A."/>
            <person name="Yoshinaga Y."/>
            <person name="Zwiers L.-H."/>
            <person name="Turgeon B."/>
            <person name="Goodwin S."/>
            <person name="Spatafora J."/>
            <person name="Crous P."/>
            <person name="Grigoriev I."/>
        </authorList>
    </citation>
    <scope>NUCLEOTIDE SEQUENCE</scope>
    <source>
        <strain evidence="2">Tuck. ex Michener</strain>
    </source>
</reference>
<dbReference type="Proteomes" id="UP000800092">
    <property type="component" value="Unassembled WGS sequence"/>
</dbReference>
<accession>A0A6A6HBY4</accession>
<feature type="transmembrane region" description="Helical" evidence="1">
    <location>
        <begin position="129"/>
        <end position="155"/>
    </location>
</feature>
<evidence type="ECO:0000313" key="3">
    <source>
        <dbReference type="Proteomes" id="UP000800092"/>
    </source>
</evidence>
<dbReference type="EMBL" id="ML991790">
    <property type="protein sequence ID" value="KAF2235634.1"/>
    <property type="molecule type" value="Genomic_DNA"/>
</dbReference>
<keyword evidence="1" id="KW-0472">Membrane</keyword>
<name>A0A6A6HBY4_VIRVR</name>
<keyword evidence="1" id="KW-0812">Transmembrane</keyword>
<evidence type="ECO:0000313" key="2">
    <source>
        <dbReference type="EMBL" id="KAF2235634.1"/>
    </source>
</evidence>
<protein>
    <submittedName>
        <fullName evidence="2">Uncharacterized protein</fullName>
    </submittedName>
</protein>
<keyword evidence="3" id="KW-1185">Reference proteome</keyword>
<keyword evidence="1" id="KW-1133">Transmembrane helix</keyword>
<evidence type="ECO:0000256" key="1">
    <source>
        <dbReference type="SAM" id="Phobius"/>
    </source>
</evidence>
<dbReference type="AlphaFoldDB" id="A0A6A6HBY4"/>
<proteinExistence type="predicted"/>